<evidence type="ECO:0000313" key="3">
    <source>
        <dbReference type="EMBL" id="TKC41489.1"/>
    </source>
</evidence>
<dbReference type="PANTHER" id="PTHR16108:SF2">
    <property type="entry name" value="TRANSMEMBRANE PROTEIN 40"/>
    <property type="match status" value="1"/>
</dbReference>
<feature type="transmembrane region" description="Helical" evidence="2">
    <location>
        <begin position="129"/>
        <end position="151"/>
    </location>
</feature>
<dbReference type="Proteomes" id="UP000308365">
    <property type="component" value="Unassembled WGS sequence"/>
</dbReference>
<evidence type="ECO:0000313" key="4">
    <source>
        <dbReference type="Proteomes" id="UP000308365"/>
    </source>
</evidence>
<evidence type="ECO:0008006" key="5">
    <source>
        <dbReference type="Google" id="ProtNLM"/>
    </source>
</evidence>
<keyword evidence="2" id="KW-0472">Membrane</keyword>
<dbReference type="AlphaFoldDB" id="A0A4U1EXH1"/>
<sequence length="201" mass="22584">MVGQDRLSPDVEWEAMETSGSLQDHSQVHGESEDLDHGETDFHKQDEEAELYSQDQDERGKSSSSSSSSSGAEHGEPDVLKDELQLYEGAPGEVVPSEESDEFFHFILLCFAIGALLVCYHYYKDWFMSLGVGLLTFASLETVGIYFGLVYRIHSILHGFIPLFQKFRLIGTVSPYPYYLAIHLSHFNEIDPIFSSSGETD</sequence>
<accession>A0A4U1EXH1</accession>
<name>A0A4U1EXH1_MONMO</name>
<feature type="compositionally biased region" description="Basic and acidic residues" evidence="1">
    <location>
        <begin position="26"/>
        <end position="46"/>
    </location>
</feature>
<dbReference type="EMBL" id="RWIC01000636">
    <property type="protein sequence ID" value="TKC41489.1"/>
    <property type="molecule type" value="Genomic_DNA"/>
</dbReference>
<proteinExistence type="predicted"/>
<evidence type="ECO:0000256" key="2">
    <source>
        <dbReference type="SAM" id="Phobius"/>
    </source>
</evidence>
<dbReference type="Pfam" id="PF15817">
    <property type="entry name" value="TMEM40"/>
    <property type="match status" value="1"/>
</dbReference>
<keyword evidence="2" id="KW-0812">Transmembrane</keyword>
<reference evidence="4" key="1">
    <citation type="journal article" date="2019" name="IScience">
        <title>Narwhal Genome Reveals Long-Term Low Genetic Diversity despite Current Large Abundance Size.</title>
        <authorList>
            <person name="Westbury M.V."/>
            <person name="Petersen B."/>
            <person name="Garde E."/>
            <person name="Heide-Jorgensen M.P."/>
            <person name="Lorenzen E.D."/>
        </authorList>
    </citation>
    <scope>NUCLEOTIDE SEQUENCE [LARGE SCALE GENOMIC DNA]</scope>
</reference>
<protein>
    <recommendedName>
        <fullName evidence="5">Transmembrane protein 40</fullName>
    </recommendedName>
</protein>
<evidence type="ECO:0000256" key="1">
    <source>
        <dbReference type="SAM" id="MobiDB-lite"/>
    </source>
</evidence>
<feature type="transmembrane region" description="Helical" evidence="2">
    <location>
        <begin position="103"/>
        <end position="123"/>
    </location>
</feature>
<dbReference type="InterPro" id="IPR026181">
    <property type="entry name" value="TMEM40"/>
</dbReference>
<feature type="region of interest" description="Disordered" evidence="1">
    <location>
        <begin position="1"/>
        <end position="76"/>
    </location>
</feature>
<comment type="caution">
    <text evidence="3">The sequence shown here is derived from an EMBL/GenBank/DDBJ whole genome shotgun (WGS) entry which is preliminary data.</text>
</comment>
<dbReference type="PANTHER" id="PTHR16108">
    <property type="match status" value="1"/>
</dbReference>
<organism evidence="3 4">
    <name type="scientific">Monodon monoceros</name>
    <name type="common">Narwhal</name>
    <name type="synonym">Ceratodon monodon</name>
    <dbReference type="NCBI Taxonomy" id="40151"/>
    <lineage>
        <taxon>Eukaryota</taxon>
        <taxon>Metazoa</taxon>
        <taxon>Chordata</taxon>
        <taxon>Craniata</taxon>
        <taxon>Vertebrata</taxon>
        <taxon>Euteleostomi</taxon>
        <taxon>Mammalia</taxon>
        <taxon>Eutheria</taxon>
        <taxon>Laurasiatheria</taxon>
        <taxon>Artiodactyla</taxon>
        <taxon>Whippomorpha</taxon>
        <taxon>Cetacea</taxon>
        <taxon>Odontoceti</taxon>
        <taxon>Monodontidae</taxon>
        <taxon>Monodon</taxon>
    </lineage>
</organism>
<gene>
    <name evidence="3" type="ORF">EI555_001590</name>
</gene>
<keyword evidence="2" id="KW-1133">Transmembrane helix</keyword>